<dbReference type="Proteomes" id="UP000240325">
    <property type="component" value="Segment"/>
</dbReference>
<keyword evidence="2" id="KW-1185">Reference proteome</keyword>
<dbReference type="EMBL" id="MF782455">
    <property type="protein sequence ID" value="ATZ80323.1"/>
    <property type="molecule type" value="Genomic_DNA"/>
</dbReference>
<reference evidence="1" key="1">
    <citation type="journal article" date="2017" name="Elife">
        <title>The kinetoplastid-infecting Bodo saltans virus (BsV), a window into the most abundant giant viruses in the sea.</title>
        <authorList>
            <person name="Deeg C.M."/>
            <person name="Chow C.-E.T."/>
            <person name="Suttle C.A."/>
        </authorList>
    </citation>
    <scope>NUCLEOTIDE SEQUENCE</scope>
    <source>
        <strain evidence="1">NG1</strain>
    </source>
</reference>
<evidence type="ECO:0000313" key="2">
    <source>
        <dbReference type="Proteomes" id="UP000240325"/>
    </source>
</evidence>
<name>A0A2H4UTQ1_9VIRU</name>
<organism evidence="1">
    <name type="scientific">Bodo saltans virus</name>
    <dbReference type="NCBI Taxonomy" id="2024608"/>
    <lineage>
        <taxon>Viruses</taxon>
        <taxon>Varidnaviria</taxon>
        <taxon>Bamfordvirae</taxon>
        <taxon>Nucleocytoviricota</taxon>
        <taxon>Megaviricetes</taxon>
        <taxon>Imitervirales</taxon>
        <taxon>Mimiviridae</taxon>
        <taxon>Klosneuvirinae</taxon>
        <taxon>Theiavirus</taxon>
        <taxon>Theiavirus salishense</taxon>
    </lineage>
</organism>
<proteinExistence type="predicted"/>
<evidence type="ECO:0000313" key="1">
    <source>
        <dbReference type="EMBL" id="ATZ80323.1"/>
    </source>
</evidence>
<sequence length="280" mass="33873">MDLYYKYAKYNNKYINMIGGENDISKNIQNEMKKYQKLKDENINRILSIIKKKISKKNFDQLKFISIYYDGGDFVLLFKYNDDKNGIIYQSYQDDAFDNFFMHEYQINKITRYNTKYFEQIELHKNSSPDIKITHYLLWDMPLNITTAPKMYNLDEKKIILLKKYHLEEPDLLDDKSKIKIFKNQFNFFNNNDIFKYYFMYKQKNDISVYIGTIFENFALIIAKNNTIISMLHVLSNNHEQLLFDIYRTNCIYFHKCDDKFIISMESNHDIIIVIEPVKI</sequence>
<gene>
    <name evidence="1" type="ORF">BMW23_0265</name>
</gene>
<accession>A0A2H4UTQ1</accession>
<protein>
    <submittedName>
        <fullName evidence="1">Uncharacterized protein</fullName>
    </submittedName>
</protein>